<keyword evidence="3 9" id="KW-0808">Transferase</keyword>
<keyword evidence="5 8" id="KW-1133">Transmembrane helix</keyword>
<keyword evidence="4 8" id="KW-0812">Transmembrane</keyword>
<dbReference type="GO" id="GO:0046872">
    <property type="term" value="F:metal ion binding"/>
    <property type="evidence" value="ECO:0007669"/>
    <property type="project" value="UniProtKB-KW"/>
</dbReference>
<evidence type="ECO:0000313" key="9">
    <source>
        <dbReference type="EMBL" id="AII86280.1"/>
    </source>
</evidence>
<dbReference type="CDD" id="cd06912">
    <property type="entry name" value="GT_MraY_like"/>
    <property type="match status" value="1"/>
</dbReference>
<evidence type="ECO:0000313" key="10">
    <source>
        <dbReference type="Proteomes" id="UP000028680"/>
    </source>
</evidence>
<gene>
    <name evidence="9" type="ORF">RCA23_c07220</name>
</gene>
<evidence type="ECO:0000256" key="5">
    <source>
        <dbReference type="ARBA" id="ARBA00022989"/>
    </source>
</evidence>
<accession>A0AAN0RHG1</accession>
<evidence type="ECO:0000256" key="6">
    <source>
        <dbReference type="ARBA" id="ARBA00023136"/>
    </source>
</evidence>
<feature type="transmembrane region" description="Helical" evidence="8">
    <location>
        <begin position="141"/>
        <end position="160"/>
    </location>
</feature>
<dbReference type="GO" id="GO:0016780">
    <property type="term" value="F:phosphotransferase activity, for other substituted phosphate groups"/>
    <property type="evidence" value="ECO:0007669"/>
    <property type="project" value="InterPro"/>
</dbReference>
<feature type="binding site" evidence="7">
    <location>
        <position position="223"/>
    </location>
    <ligand>
        <name>Mg(2+)</name>
        <dbReference type="ChEBI" id="CHEBI:18420"/>
    </ligand>
</feature>
<dbReference type="PANTHER" id="PTHR22926:SF3">
    <property type="entry name" value="UNDECAPRENYL-PHOSPHATE ALPHA-N-ACETYLGLUCOSAMINYL 1-PHOSPHATE TRANSFERASE"/>
    <property type="match status" value="1"/>
</dbReference>
<evidence type="ECO:0000256" key="2">
    <source>
        <dbReference type="ARBA" id="ARBA00022475"/>
    </source>
</evidence>
<name>A0AAN0RHG1_9RHOB</name>
<comment type="cofactor">
    <cofactor evidence="7">
        <name>Mg(2+)</name>
        <dbReference type="ChEBI" id="CHEBI:18420"/>
    </cofactor>
</comment>
<keyword evidence="2" id="KW-1003">Cell membrane</keyword>
<keyword evidence="7" id="KW-0460">Magnesium</keyword>
<dbReference type="GO" id="GO:0016757">
    <property type="term" value="F:glycosyltransferase activity"/>
    <property type="evidence" value="ECO:0007669"/>
    <property type="project" value="UniProtKB-KW"/>
</dbReference>
<feature type="transmembrane region" description="Helical" evidence="8">
    <location>
        <begin position="309"/>
        <end position="329"/>
    </location>
</feature>
<keyword evidence="6 8" id="KW-0472">Membrane</keyword>
<feature type="transmembrane region" description="Helical" evidence="8">
    <location>
        <begin position="58"/>
        <end position="76"/>
    </location>
</feature>
<dbReference type="Proteomes" id="UP000028680">
    <property type="component" value="Chromosome"/>
</dbReference>
<feature type="transmembrane region" description="Helical" evidence="8">
    <location>
        <begin position="192"/>
        <end position="212"/>
    </location>
</feature>
<dbReference type="AlphaFoldDB" id="A0AAN0RHG1"/>
<dbReference type="Pfam" id="PF00953">
    <property type="entry name" value="Glycos_transf_4"/>
    <property type="match status" value="1"/>
</dbReference>
<organism evidence="9 10">
    <name type="scientific">Planktomarina temperata RCA23</name>
    <dbReference type="NCBI Taxonomy" id="666509"/>
    <lineage>
        <taxon>Bacteria</taxon>
        <taxon>Pseudomonadati</taxon>
        <taxon>Pseudomonadota</taxon>
        <taxon>Alphaproteobacteria</taxon>
        <taxon>Rhodobacterales</taxon>
        <taxon>Paracoccaceae</taxon>
        <taxon>Planktomarina</taxon>
    </lineage>
</organism>
<feature type="transmembrane region" description="Helical" evidence="8">
    <location>
        <begin position="82"/>
        <end position="99"/>
    </location>
</feature>
<keyword evidence="9" id="KW-0328">Glycosyltransferase</keyword>
<evidence type="ECO:0000256" key="7">
    <source>
        <dbReference type="PIRSR" id="PIRSR600715-1"/>
    </source>
</evidence>
<feature type="transmembrane region" description="Helical" evidence="8">
    <location>
        <begin position="335"/>
        <end position="357"/>
    </location>
</feature>
<dbReference type="KEGG" id="ptp:RCA23_c07220"/>
<dbReference type="GO" id="GO:0044038">
    <property type="term" value="P:cell wall macromolecule biosynthetic process"/>
    <property type="evidence" value="ECO:0007669"/>
    <property type="project" value="TreeGrafter"/>
</dbReference>
<dbReference type="GO" id="GO:0071555">
    <property type="term" value="P:cell wall organization"/>
    <property type="evidence" value="ECO:0007669"/>
    <property type="project" value="TreeGrafter"/>
</dbReference>
<protein>
    <submittedName>
        <fullName evidence="9">Undecaprenyl-phosphate alpha-N-acetylglucosaminyl 1-phosphate transferase</fullName>
        <ecNumber evidence="9">2.4.1.-</ecNumber>
    </submittedName>
</protein>
<evidence type="ECO:0000256" key="3">
    <source>
        <dbReference type="ARBA" id="ARBA00022679"/>
    </source>
</evidence>
<dbReference type="GO" id="GO:0005886">
    <property type="term" value="C:plasma membrane"/>
    <property type="evidence" value="ECO:0007669"/>
    <property type="project" value="UniProtKB-SubCell"/>
</dbReference>
<dbReference type="EC" id="2.4.1.-" evidence="9"/>
<feature type="transmembrane region" description="Helical" evidence="8">
    <location>
        <begin position="224"/>
        <end position="244"/>
    </location>
</feature>
<evidence type="ECO:0000256" key="4">
    <source>
        <dbReference type="ARBA" id="ARBA00022692"/>
    </source>
</evidence>
<sequence length="362" mass="39217">MFNHAIPPSNLHEYALTSLSFGLCVGIVFVCSRLPWLSGRTCDLSAVQSMHTRPTPRVGGIAVFGALGLFSIFGLGPISGTYSAFVLVTSLLFFVGLAEDFGFHMSPRRRMLAAISSSLLTIWLFGVWLPRTGIPVLDPLMEYSAVGIPLTILVTAGISNSFNLIDGVNGLASLTAIVAALALSQIAEISGYSTMVHLPMFVAAGVFGFFLINYPFGLIFLGDAGAYTIGFVLSWFGIALLVNAPDVSPWAILLTFFWPAADTSLAVYRRLRRNADVSAPDRLHVHQIIMRGLEICVLGQNRRQIANPLTTLVLAPFVITPPIAGVLLWNQNWNAFLAVLAFGLLLFVGYAAAPSLIRRFRR</sequence>
<keyword evidence="7" id="KW-0479">Metal-binding</keyword>
<evidence type="ECO:0000256" key="1">
    <source>
        <dbReference type="ARBA" id="ARBA00004651"/>
    </source>
</evidence>
<reference evidence="9 10" key="1">
    <citation type="journal article" date="2014" name="ISME J.">
        <title>Adaptation of an abundant Roseobacter RCA organism to pelagic systems revealed by genomic and transcriptomic analyses.</title>
        <authorList>
            <person name="Voget S."/>
            <person name="Wemheuer B."/>
            <person name="Brinkhoff T."/>
            <person name="Vollmers J."/>
            <person name="Dietrich S."/>
            <person name="Giebel H.A."/>
            <person name="Beardsley C."/>
            <person name="Sardemann C."/>
            <person name="Bakenhus I."/>
            <person name="Billerbeck S."/>
            <person name="Daniel R."/>
            <person name="Simon M."/>
        </authorList>
    </citation>
    <scope>NUCLEOTIDE SEQUENCE [LARGE SCALE GENOMIC DNA]</scope>
    <source>
        <strain evidence="9 10">RCA23</strain>
    </source>
</reference>
<feature type="transmembrane region" description="Helical" evidence="8">
    <location>
        <begin position="250"/>
        <end position="268"/>
    </location>
</feature>
<feature type="transmembrane region" description="Helical" evidence="8">
    <location>
        <begin position="167"/>
        <end position="186"/>
    </location>
</feature>
<feature type="transmembrane region" description="Helical" evidence="8">
    <location>
        <begin position="14"/>
        <end position="37"/>
    </location>
</feature>
<keyword evidence="10" id="KW-1185">Reference proteome</keyword>
<dbReference type="EMBL" id="CP003984">
    <property type="protein sequence ID" value="AII86280.1"/>
    <property type="molecule type" value="Genomic_DNA"/>
</dbReference>
<evidence type="ECO:0000256" key="8">
    <source>
        <dbReference type="SAM" id="Phobius"/>
    </source>
</evidence>
<dbReference type="GO" id="GO:0009103">
    <property type="term" value="P:lipopolysaccharide biosynthetic process"/>
    <property type="evidence" value="ECO:0007669"/>
    <property type="project" value="TreeGrafter"/>
</dbReference>
<dbReference type="PANTHER" id="PTHR22926">
    <property type="entry name" value="PHOSPHO-N-ACETYLMURAMOYL-PENTAPEPTIDE-TRANSFERASE"/>
    <property type="match status" value="1"/>
</dbReference>
<proteinExistence type="predicted"/>
<feature type="transmembrane region" description="Helical" evidence="8">
    <location>
        <begin position="111"/>
        <end position="129"/>
    </location>
</feature>
<feature type="binding site" evidence="7">
    <location>
        <position position="163"/>
    </location>
    <ligand>
        <name>Mg(2+)</name>
        <dbReference type="ChEBI" id="CHEBI:18420"/>
    </ligand>
</feature>
<comment type="subcellular location">
    <subcellularLocation>
        <location evidence="1">Cell membrane</location>
        <topology evidence="1">Multi-pass membrane protein</topology>
    </subcellularLocation>
</comment>
<dbReference type="InterPro" id="IPR000715">
    <property type="entry name" value="Glycosyl_transferase_4"/>
</dbReference>